<proteinExistence type="predicted"/>
<organism evidence="1 2">
    <name type="scientific">Mucor plumbeus</name>
    <dbReference type="NCBI Taxonomy" id="97098"/>
    <lineage>
        <taxon>Eukaryota</taxon>
        <taxon>Fungi</taxon>
        <taxon>Fungi incertae sedis</taxon>
        <taxon>Mucoromycota</taxon>
        <taxon>Mucoromycotina</taxon>
        <taxon>Mucoromycetes</taxon>
        <taxon>Mucorales</taxon>
        <taxon>Mucorineae</taxon>
        <taxon>Mucoraceae</taxon>
        <taxon>Mucor</taxon>
    </lineage>
</organism>
<gene>
    <name evidence="1" type="ORF">INT46_002696</name>
</gene>
<name>A0A8H7UVS7_9FUNG</name>
<dbReference type="OrthoDB" id="2264060at2759"/>
<protein>
    <submittedName>
        <fullName evidence="1">Uncharacterized protein</fullName>
    </submittedName>
</protein>
<dbReference type="AlphaFoldDB" id="A0A8H7UVS7"/>
<keyword evidence="2" id="KW-1185">Reference proteome</keyword>
<comment type="caution">
    <text evidence="1">The sequence shown here is derived from an EMBL/GenBank/DDBJ whole genome shotgun (WGS) entry which is preliminary data.</text>
</comment>
<accession>A0A8H7UVS7</accession>
<sequence>MIICREQAVCIFYCEDFNEENVARCSKKIENIGDVDICYLHDPTDPVLVFNTRIKALPYKFLRYASASKQSNPKIPSQEKAQETQEKQLNSVAQIVQFINEAFIPFNPHNNAVYNLKFLTTKDIFHTVSLYTNYFDDKNLKSFTTWCSRKKLHFFKADKVRKKQKSEDSTVVNRTRSLYVMKKEFFGKAISAITEYPSNYKLLVKNLEEEGLELIGYVRKSKGKETDDVRVRLLEAMANRLTERCLIKTVYASPFSDSMDEIASRDLCEKSKSLVRQLNNVSGSAQDMMNHIKATDTDICLIVVDFAGLSRNCEDIKSFVR</sequence>
<evidence type="ECO:0000313" key="1">
    <source>
        <dbReference type="EMBL" id="KAG2192564.1"/>
    </source>
</evidence>
<reference evidence="1" key="1">
    <citation type="submission" date="2020-12" db="EMBL/GenBank/DDBJ databases">
        <title>Metabolic potential, ecology and presence of endohyphal bacteria is reflected in genomic diversity of Mucoromycotina.</title>
        <authorList>
            <person name="Muszewska A."/>
            <person name="Okrasinska A."/>
            <person name="Steczkiewicz K."/>
            <person name="Drgas O."/>
            <person name="Orlowska M."/>
            <person name="Perlinska-Lenart U."/>
            <person name="Aleksandrzak-Piekarczyk T."/>
            <person name="Szatraj K."/>
            <person name="Zielenkiewicz U."/>
            <person name="Pilsyk S."/>
            <person name="Malc E."/>
            <person name="Mieczkowski P."/>
            <person name="Kruszewska J.S."/>
            <person name="Biernat P."/>
            <person name="Pawlowska J."/>
        </authorList>
    </citation>
    <scope>NUCLEOTIDE SEQUENCE</scope>
    <source>
        <strain evidence="1">CBS 226.32</strain>
    </source>
</reference>
<dbReference type="EMBL" id="JAEPRC010000714">
    <property type="protein sequence ID" value="KAG2192564.1"/>
    <property type="molecule type" value="Genomic_DNA"/>
</dbReference>
<dbReference type="Proteomes" id="UP000650833">
    <property type="component" value="Unassembled WGS sequence"/>
</dbReference>
<evidence type="ECO:0000313" key="2">
    <source>
        <dbReference type="Proteomes" id="UP000650833"/>
    </source>
</evidence>